<dbReference type="NCBIfam" id="NF033542">
    <property type="entry name" value="transpos_IS110"/>
    <property type="match status" value="1"/>
</dbReference>
<protein>
    <submittedName>
        <fullName evidence="3">Transposase</fullName>
    </submittedName>
</protein>
<evidence type="ECO:0000313" key="3">
    <source>
        <dbReference type="EMBL" id="KGM85889.1"/>
    </source>
</evidence>
<evidence type="ECO:0000259" key="2">
    <source>
        <dbReference type="Pfam" id="PF02371"/>
    </source>
</evidence>
<feature type="domain" description="Transposase IS116/IS110/IS902 C-terminal" evidence="2">
    <location>
        <begin position="216"/>
        <end position="295"/>
    </location>
</feature>
<dbReference type="OrthoDB" id="8261795at2"/>
<dbReference type="GO" id="GO:0006313">
    <property type="term" value="P:DNA transposition"/>
    <property type="evidence" value="ECO:0007669"/>
    <property type="project" value="InterPro"/>
</dbReference>
<proteinExistence type="predicted"/>
<feature type="domain" description="Transposase IS110-like N-terminal" evidence="1">
    <location>
        <begin position="6"/>
        <end position="150"/>
    </location>
</feature>
<dbReference type="PATRIC" id="fig|1288298.3.peg.4217"/>
<dbReference type="eggNOG" id="COG3547">
    <property type="taxonomic scope" value="Bacteria"/>
</dbReference>
<dbReference type="EMBL" id="AONH01000026">
    <property type="protein sequence ID" value="KGM85889.1"/>
    <property type="molecule type" value="Genomic_DNA"/>
</dbReference>
<name>A0A0A0HGU0_9RHOB</name>
<reference evidence="3 4" key="1">
    <citation type="submission" date="2013-01" db="EMBL/GenBank/DDBJ databases">
        <authorList>
            <person name="Fiebig A."/>
            <person name="Goeker M."/>
            <person name="Klenk H.-P.P."/>
        </authorList>
    </citation>
    <scope>NUCLEOTIDE SEQUENCE [LARGE SCALE GENOMIC DNA]</scope>
    <source>
        <strain evidence="3 4">DSM 17069</strain>
    </source>
</reference>
<dbReference type="RefSeq" id="WP_037275739.1">
    <property type="nucleotide sequence ID" value="NZ_KN293990.1"/>
</dbReference>
<dbReference type="AlphaFoldDB" id="A0A0A0HGU0"/>
<dbReference type="Pfam" id="PF02371">
    <property type="entry name" value="Transposase_20"/>
    <property type="match status" value="1"/>
</dbReference>
<evidence type="ECO:0000313" key="4">
    <source>
        <dbReference type="Proteomes" id="UP000030021"/>
    </source>
</evidence>
<gene>
    <name evidence="3" type="ORF">rosmuc_04225</name>
</gene>
<dbReference type="GO" id="GO:0004803">
    <property type="term" value="F:transposase activity"/>
    <property type="evidence" value="ECO:0007669"/>
    <property type="project" value="InterPro"/>
</dbReference>
<organism evidence="3 4">
    <name type="scientific">Roseovarius mucosus DSM 17069</name>
    <dbReference type="NCBI Taxonomy" id="1288298"/>
    <lineage>
        <taxon>Bacteria</taxon>
        <taxon>Pseudomonadati</taxon>
        <taxon>Pseudomonadota</taxon>
        <taxon>Alphaproteobacteria</taxon>
        <taxon>Rhodobacterales</taxon>
        <taxon>Roseobacteraceae</taxon>
        <taxon>Roseovarius</taxon>
    </lineage>
</organism>
<dbReference type="InterPro" id="IPR003346">
    <property type="entry name" value="Transposase_20"/>
</dbReference>
<dbReference type="PANTHER" id="PTHR33055:SF3">
    <property type="entry name" value="PUTATIVE TRANSPOSASE FOR IS117-RELATED"/>
    <property type="match status" value="1"/>
</dbReference>
<dbReference type="Pfam" id="PF01548">
    <property type="entry name" value="DEDD_Tnp_IS110"/>
    <property type="match status" value="1"/>
</dbReference>
<dbReference type="InterPro" id="IPR047650">
    <property type="entry name" value="Transpos_IS110"/>
</dbReference>
<sequence length="345" mass="37871">MPMFAALDVSKKETQVHIVDVSGKCVWRGKVSTTPSDIATVLHPYAKQLEKVGLETGSWSSWLYHGLTDLGFDVACMDARQAHAALSVTVNKTDANDAEGLAHLLRTGLFRDVRVKPWCDLRRRALLRARATLVRTVIDLGNAIRSALRLFGFNMAAGSGSGGARAFERRVEQHLAEQPGLVPVVMPLLDAWRAARKQVARHESSIRAEVRTDERCQLLMTVPGVGHLNALGFVAAIGDTKSFPSGRTAAAWIGLTPRRYQSGEINMQGRISRHGDKLLRSYLYEAAAHILTRAKTDSALKRWGTDLREKIGFKRANVAVARKLAVTLFAMLRTGKPFEAEGVPA</sequence>
<comment type="caution">
    <text evidence="3">The sequence shown here is derived from an EMBL/GenBank/DDBJ whole genome shotgun (WGS) entry which is preliminary data.</text>
</comment>
<dbReference type="HOGENOM" id="CLU_036902_3_3_5"/>
<dbReference type="GO" id="GO:0003677">
    <property type="term" value="F:DNA binding"/>
    <property type="evidence" value="ECO:0007669"/>
    <property type="project" value="InterPro"/>
</dbReference>
<accession>A0A0A0HGU0</accession>
<dbReference type="PANTHER" id="PTHR33055">
    <property type="entry name" value="TRANSPOSASE FOR INSERTION SEQUENCE ELEMENT IS1111A"/>
    <property type="match status" value="1"/>
</dbReference>
<dbReference type="Proteomes" id="UP000030021">
    <property type="component" value="Unassembled WGS sequence"/>
</dbReference>
<evidence type="ECO:0000259" key="1">
    <source>
        <dbReference type="Pfam" id="PF01548"/>
    </source>
</evidence>
<dbReference type="InterPro" id="IPR002525">
    <property type="entry name" value="Transp_IS110-like_N"/>
</dbReference>